<evidence type="ECO:0000256" key="1">
    <source>
        <dbReference type="ARBA" id="ARBA00008898"/>
    </source>
</evidence>
<sequence>MTDPSPLEFTPGPETGRALRDALGRFATGVTVITCRGPDGPLGITVNSFASVSLDPALVLWSVDRASSRAAAFVAADTFAIHILGREERDIAARFTRNGASFDGLNWTSGPDGLPVLNGTLARFECARHATHDGGDHLILIGAVRRAAFRNGAPLIFSQGHFGDFAF</sequence>
<evidence type="ECO:0000313" key="5">
    <source>
        <dbReference type="Proteomes" id="UP001230978"/>
    </source>
</evidence>
<accession>A0ABY8Q8V0</accession>
<name>A0ABY8Q8V0_9RHOB</name>
<dbReference type="InterPro" id="IPR050268">
    <property type="entry name" value="NADH-dep_flavin_reductase"/>
</dbReference>
<protein>
    <submittedName>
        <fullName evidence="4">Flavin reductase family protein</fullName>
        <ecNumber evidence="4">1.-.-.-</ecNumber>
    </submittedName>
</protein>
<comment type="similarity">
    <text evidence="1">Belongs to the non-flavoprotein flavin reductase family.</text>
</comment>
<dbReference type="Pfam" id="PF01613">
    <property type="entry name" value="Flavin_Reduct"/>
    <property type="match status" value="1"/>
</dbReference>
<dbReference type="EMBL" id="CP124535">
    <property type="protein sequence ID" value="WGV16622.1"/>
    <property type="molecule type" value="Genomic_DNA"/>
</dbReference>
<dbReference type="SMART" id="SM00903">
    <property type="entry name" value="Flavin_Reduct"/>
    <property type="match status" value="1"/>
</dbReference>
<dbReference type="Gene3D" id="2.30.110.10">
    <property type="entry name" value="Electron Transport, Fmn-binding Protein, Chain A"/>
    <property type="match status" value="1"/>
</dbReference>
<dbReference type="InterPro" id="IPR012349">
    <property type="entry name" value="Split_barrel_FMN-bd"/>
</dbReference>
<dbReference type="PANTHER" id="PTHR30466">
    <property type="entry name" value="FLAVIN REDUCTASE"/>
    <property type="match status" value="1"/>
</dbReference>
<dbReference type="SUPFAM" id="SSF50475">
    <property type="entry name" value="FMN-binding split barrel"/>
    <property type="match status" value="1"/>
</dbReference>
<dbReference type="RefSeq" id="WP_281467159.1">
    <property type="nucleotide sequence ID" value="NZ_CP124535.1"/>
</dbReference>
<dbReference type="GO" id="GO:0016491">
    <property type="term" value="F:oxidoreductase activity"/>
    <property type="evidence" value="ECO:0007669"/>
    <property type="project" value="UniProtKB-KW"/>
</dbReference>
<dbReference type="Proteomes" id="UP001230978">
    <property type="component" value="Chromosome"/>
</dbReference>
<keyword evidence="2 4" id="KW-0560">Oxidoreductase</keyword>
<dbReference type="InterPro" id="IPR002563">
    <property type="entry name" value="Flavin_Rdtase-like_dom"/>
</dbReference>
<gene>
    <name evidence="4" type="ORF">QF092_02060</name>
</gene>
<evidence type="ECO:0000313" key="4">
    <source>
        <dbReference type="EMBL" id="WGV16622.1"/>
    </source>
</evidence>
<evidence type="ECO:0000256" key="2">
    <source>
        <dbReference type="ARBA" id="ARBA00023002"/>
    </source>
</evidence>
<evidence type="ECO:0000259" key="3">
    <source>
        <dbReference type="SMART" id="SM00903"/>
    </source>
</evidence>
<organism evidence="4 5">
    <name type="scientific">Fuscovulum ytuae</name>
    <dbReference type="NCBI Taxonomy" id="3042299"/>
    <lineage>
        <taxon>Bacteria</taxon>
        <taxon>Pseudomonadati</taxon>
        <taxon>Pseudomonadota</taxon>
        <taxon>Alphaproteobacteria</taxon>
        <taxon>Rhodobacterales</taxon>
        <taxon>Paracoccaceae</taxon>
        <taxon>Fuscovulum</taxon>
    </lineage>
</organism>
<reference evidence="4 5" key="1">
    <citation type="submission" date="2023-04" db="EMBL/GenBank/DDBJ databases">
        <title>YMD61, complete Genome.</title>
        <authorList>
            <person name="Zhang J."/>
        </authorList>
    </citation>
    <scope>NUCLEOTIDE SEQUENCE [LARGE SCALE GENOMIC DNA]</scope>
    <source>
        <strain evidence="4 5">YMD61</strain>
    </source>
</reference>
<dbReference type="EC" id="1.-.-.-" evidence="4"/>
<proteinExistence type="inferred from homology"/>
<feature type="domain" description="Flavin reductase like" evidence="3">
    <location>
        <begin position="23"/>
        <end position="164"/>
    </location>
</feature>
<keyword evidence="5" id="KW-1185">Reference proteome</keyword>
<dbReference type="PANTHER" id="PTHR30466:SF11">
    <property type="entry name" value="FLAVIN-DEPENDENT MONOOXYGENASE, REDUCTASE SUBUNIT HSAB"/>
    <property type="match status" value="1"/>
</dbReference>